<dbReference type="AlphaFoldDB" id="A0AAW4BL18"/>
<dbReference type="Proteomes" id="UP000786185">
    <property type="component" value="Unassembled WGS sequence"/>
</dbReference>
<keyword evidence="1" id="KW-0472">Membrane</keyword>
<reference evidence="2" key="1">
    <citation type="journal article" date="2021" name="PeerJ">
        <title>Analysis of 44 Vibrio anguillarum genomes reveals high genetic diversity.</title>
        <authorList>
            <person name="Hansen M.J."/>
            <person name="Dalsgaard I."/>
        </authorList>
    </citation>
    <scope>NUCLEOTIDE SEQUENCE</scope>
    <source>
        <strain evidence="2">850617-1/1</strain>
    </source>
</reference>
<accession>A0AAW4BL18</accession>
<evidence type="ECO:0000256" key="1">
    <source>
        <dbReference type="SAM" id="Phobius"/>
    </source>
</evidence>
<protein>
    <submittedName>
        <fullName evidence="2">Uncharacterized protein</fullName>
    </submittedName>
</protein>
<comment type="caution">
    <text evidence="2">The sequence shown here is derived from an EMBL/GenBank/DDBJ whole genome shotgun (WGS) entry which is preliminary data.</text>
</comment>
<evidence type="ECO:0000313" key="3">
    <source>
        <dbReference type="Proteomes" id="UP000786185"/>
    </source>
</evidence>
<keyword evidence="1" id="KW-0812">Transmembrane</keyword>
<gene>
    <name evidence="2" type="ORF">ERJ77_17975</name>
</gene>
<dbReference type="EMBL" id="SCLC01000081">
    <property type="protein sequence ID" value="MBF4436368.1"/>
    <property type="molecule type" value="Genomic_DNA"/>
</dbReference>
<evidence type="ECO:0000313" key="2">
    <source>
        <dbReference type="EMBL" id="MBF4436368.1"/>
    </source>
</evidence>
<sequence length="127" mass="14392">MKSLFLDKKSIESWRKAAIFFLGLAAISFTQLYTMVYPIEIEGYSNKFEYEQSIGERVVNMGSHSCQLSHELYKQCELAKHQLAIAQPLTMGLGIVSLISFILGSIPAFLYMICGMEAKVKELKERT</sequence>
<feature type="transmembrane region" description="Helical" evidence="1">
    <location>
        <begin position="91"/>
        <end position="114"/>
    </location>
</feature>
<name>A0AAW4BL18_VIBAN</name>
<feature type="transmembrane region" description="Helical" evidence="1">
    <location>
        <begin position="20"/>
        <end position="39"/>
    </location>
</feature>
<keyword evidence="1" id="KW-1133">Transmembrane helix</keyword>
<organism evidence="2 3">
    <name type="scientific">Vibrio anguillarum</name>
    <name type="common">Listonella anguillarum</name>
    <dbReference type="NCBI Taxonomy" id="55601"/>
    <lineage>
        <taxon>Bacteria</taxon>
        <taxon>Pseudomonadati</taxon>
        <taxon>Pseudomonadota</taxon>
        <taxon>Gammaproteobacteria</taxon>
        <taxon>Vibrionales</taxon>
        <taxon>Vibrionaceae</taxon>
        <taxon>Vibrio</taxon>
    </lineage>
</organism>
<proteinExistence type="predicted"/>